<accession>A0A0T5P7J5</accession>
<dbReference type="AlphaFoldDB" id="A0A0T5P7J5"/>
<evidence type="ECO:0000313" key="3">
    <source>
        <dbReference type="Proteomes" id="UP000051401"/>
    </source>
</evidence>
<name>A0A0T5P7J5_9RHOB</name>
<evidence type="ECO:0000313" key="4">
    <source>
        <dbReference type="Proteomes" id="UP000325785"/>
    </source>
</evidence>
<dbReference type="STRING" id="540747.SAMN04488031_10879"/>
<dbReference type="RefSeq" id="WP_057816903.1">
    <property type="nucleotide sequence ID" value="NZ_CP031598.1"/>
</dbReference>
<dbReference type="EMBL" id="CP031598">
    <property type="protein sequence ID" value="QEW27699.1"/>
    <property type="molecule type" value="Genomic_DNA"/>
</dbReference>
<dbReference type="KEGG" id="rid:RIdsm_03517"/>
<dbReference type="OrthoDB" id="7569638at2"/>
<dbReference type="PANTHER" id="PTHR41260">
    <property type="entry name" value="PROTEIN ECSC"/>
    <property type="match status" value="1"/>
</dbReference>
<dbReference type="Pfam" id="PF12787">
    <property type="entry name" value="EcsC"/>
    <property type="match status" value="1"/>
</dbReference>
<dbReference type="Proteomes" id="UP000051401">
    <property type="component" value="Unassembled WGS sequence"/>
</dbReference>
<reference evidence="2 4" key="2">
    <citation type="submission" date="2018-08" db="EMBL/GenBank/DDBJ databases">
        <title>Genetic Globetrotter - A new plasmid hitch-hiking vast phylogenetic and geographic distances.</title>
        <authorList>
            <person name="Vollmers J."/>
            <person name="Petersen J."/>
        </authorList>
    </citation>
    <scope>NUCLEOTIDE SEQUENCE [LARGE SCALE GENOMIC DNA]</scope>
    <source>
        <strain evidence="2 4">DSM 26383</strain>
    </source>
</reference>
<evidence type="ECO:0000313" key="1">
    <source>
        <dbReference type="EMBL" id="KRS17088.1"/>
    </source>
</evidence>
<proteinExistence type="predicted"/>
<gene>
    <name evidence="2" type="ORF">RIdsm_03517</name>
    <name evidence="1" type="ORF">XM52_14685</name>
</gene>
<protein>
    <submittedName>
        <fullName evidence="2">EcsC protein family protein</fullName>
    </submittedName>
    <submittedName>
        <fullName evidence="1">Protein EcsC</fullName>
    </submittedName>
</protein>
<evidence type="ECO:0000313" key="2">
    <source>
        <dbReference type="EMBL" id="QEW27699.1"/>
    </source>
</evidence>
<keyword evidence="3" id="KW-1185">Reference proteome</keyword>
<dbReference type="Proteomes" id="UP000325785">
    <property type="component" value="Chromosome"/>
</dbReference>
<dbReference type="PATRIC" id="fig|540747.5.peg.6020"/>
<dbReference type="InterPro" id="IPR024787">
    <property type="entry name" value="EcsC"/>
</dbReference>
<dbReference type="EMBL" id="LAXI01000009">
    <property type="protein sequence ID" value="KRS17088.1"/>
    <property type="molecule type" value="Genomic_DNA"/>
</dbReference>
<sequence>MEILEAPIDPDAVEARLKALAERHARASNVGIQVLNVIGGQAESLLNRLPSGVRNQLAERTDQALTISMDAAHRSRGVVEVTPSWMGRALTTAMGAAGGMGGLPTALAELPVTVTVLLRTIQDVAVEHGFDPAEPGVQYDCIQVFAAAGPLDHDDGSDLAFLSTRMAVTGTAIKSLIARVAPRLATVLGQKLAAQTVPVLGAAAGAATNYAYTSYYQQMAHVHFGLRRLAIDAGQPHGELIEDFRKLVETPVKRA</sequence>
<organism evidence="1 3">
    <name type="scientific">Roseovarius indicus</name>
    <dbReference type="NCBI Taxonomy" id="540747"/>
    <lineage>
        <taxon>Bacteria</taxon>
        <taxon>Pseudomonadati</taxon>
        <taxon>Pseudomonadota</taxon>
        <taxon>Alphaproteobacteria</taxon>
        <taxon>Rhodobacterales</taxon>
        <taxon>Roseobacteraceae</taxon>
        <taxon>Roseovarius</taxon>
    </lineage>
</organism>
<dbReference type="PANTHER" id="PTHR41260:SF1">
    <property type="entry name" value="PROTEIN ECSC"/>
    <property type="match status" value="1"/>
</dbReference>
<reference evidence="1 3" key="1">
    <citation type="submission" date="2015-04" db="EMBL/GenBank/DDBJ databases">
        <title>The draft genome sequence of Roseovarius indicus B108T.</title>
        <authorList>
            <person name="Li G."/>
            <person name="Lai Q."/>
            <person name="Shao Z."/>
            <person name="Yan P."/>
        </authorList>
    </citation>
    <scope>NUCLEOTIDE SEQUENCE [LARGE SCALE GENOMIC DNA]</scope>
    <source>
        <strain evidence="1 3">B108</strain>
    </source>
</reference>